<dbReference type="AlphaFoldDB" id="X1G2Z4"/>
<protein>
    <submittedName>
        <fullName evidence="1">Uncharacterized protein</fullName>
    </submittedName>
</protein>
<dbReference type="EMBL" id="BARU01005631">
    <property type="protein sequence ID" value="GAH39165.1"/>
    <property type="molecule type" value="Genomic_DNA"/>
</dbReference>
<proteinExistence type="predicted"/>
<name>X1G2Z4_9ZZZZ</name>
<reference evidence="1" key="1">
    <citation type="journal article" date="2014" name="Front. Microbiol.">
        <title>High frequency of phylogenetically diverse reductive dehalogenase-homologous genes in deep subseafloor sedimentary metagenomes.</title>
        <authorList>
            <person name="Kawai M."/>
            <person name="Futagami T."/>
            <person name="Toyoda A."/>
            <person name="Takaki Y."/>
            <person name="Nishi S."/>
            <person name="Hori S."/>
            <person name="Arai W."/>
            <person name="Tsubouchi T."/>
            <person name="Morono Y."/>
            <person name="Uchiyama I."/>
            <person name="Ito T."/>
            <person name="Fujiyama A."/>
            <person name="Inagaki F."/>
            <person name="Takami H."/>
        </authorList>
    </citation>
    <scope>NUCLEOTIDE SEQUENCE</scope>
    <source>
        <strain evidence="1">Expedition CK06-06</strain>
    </source>
</reference>
<evidence type="ECO:0000313" key="1">
    <source>
        <dbReference type="EMBL" id="GAH39165.1"/>
    </source>
</evidence>
<accession>X1G2Z4</accession>
<gene>
    <name evidence="1" type="ORF">S03H2_11003</name>
</gene>
<organism evidence="1">
    <name type="scientific">marine sediment metagenome</name>
    <dbReference type="NCBI Taxonomy" id="412755"/>
    <lineage>
        <taxon>unclassified sequences</taxon>
        <taxon>metagenomes</taxon>
        <taxon>ecological metagenomes</taxon>
    </lineage>
</organism>
<sequence length="68" mass="7495">MPENGTSMVSLKESEAVYLLTMAEAIEQDPKNTQFEILLAHAIAVKIRKRLGKAAPSKIKRGAKKSKK</sequence>
<comment type="caution">
    <text evidence="1">The sequence shown here is derived from an EMBL/GenBank/DDBJ whole genome shotgun (WGS) entry which is preliminary data.</text>
</comment>